<dbReference type="InterPro" id="IPR051783">
    <property type="entry name" value="NAD(P)-dependent_oxidoreduct"/>
</dbReference>
<organism evidence="2 3">
    <name type="scientific">Bordetella genomosp. 10</name>
    <dbReference type="NCBI Taxonomy" id="1416804"/>
    <lineage>
        <taxon>Bacteria</taxon>
        <taxon>Pseudomonadati</taxon>
        <taxon>Pseudomonadota</taxon>
        <taxon>Betaproteobacteria</taxon>
        <taxon>Burkholderiales</taxon>
        <taxon>Alcaligenaceae</taxon>
        <taxon>Bordetella</taxon>
    </lineage>
</organism>
<dbReference type="OrthoDB" id="9808276at2"/>
<dbReference type="PANTHER" id="PTHR48079:SF6">
    <property type="entry name" value="NAD(P)-BINDING DOMAIN-CONTAINING PROTEIN-RELATED"/>
    <property type="match status" value="1"/>
</dbReference>
<dbReference type="InterPro" id="IPR036291">
    <property type="entry name" value="NAD(P)-bd_dom_sf"/>
</dbReference>
<dbReference type="PANTHER" id="PTHR48079">
    <property type="entry name" value="PROTEIN YEEZ"/>
    <property type="match status" value="1"/>
</dbReference>
<name>A0A261RZ70_9BORD</name>
<dbReference type="GO" id="GO:0005737">
    <property type="term" value="C:cytoplasm"/>
    <property type="evidence" value="ECO:0007669"/>
    <property type="project" value="TreeGrafter"/>
</dbReference>
<dbReference type="EMBL" id="NEVM01000005">
    <property type="protein sequence ID" value="OZI30394.1"/>
    <property type="molecule type" value="Genomic_DNA"/>
</dbReference>
<dbReference type="Proteomes" id="UP000216020">
    <property type="component" value="Unassembled WGS sequence"/>
</dbReference>
<feature type="domain" description="NAD-dependent epimerase/dehydratase" evidence="1">
    <location>
        <begin position="15"/>
        <end position="201"/>
    </location>
</feature>
<protein>
    <submittedName>
        <fullName evidence="2">NAD(P)-dependent oxidoreductase</fullName>
    </submittedName>
</protein>
<evidence type="ECO:0000313" key="2">
    <source>
        <dbReference type="EMBL" id="OZI30394.1"/>
    </source>
</evidence>
<dbReference type="InterPro" id="IPR001509">
    <property type="entry name" value="Epimerase_deHydtase"/>
</dbReference>
<keyword evidence="3" id="KW-1185">Reference proteome</keyword>
<sequence>MPAVPAADARAERILLAGGGDLGMRVAARLLATGPLWALRRHPPAAAGPIRWLAGDVSRPATLSGLPRGITRLVYVLAPDARDPRAYRDVFIDGPRHLLDALDTSALRRMVFVSSSAVYGDHGGDWIDEDTPPAPQGMNGEILLQAEQWLAAQRLPVTTLRLAGLYGPGRLQLLARLRQGQARAPRAAPHWANRMHADDAAAAIAHLVRLADAEPLYLGADDTPLPLDVLYDHLARLLGAPLPPDGPPPAGVGSKRMRNARLRASGLRLDWPDARDGYARLIECAGDGFGPAGCYVNLSPYRHK</sequence>
<evidence type="ECO:0000313" key="3">
    <source>
        <dbReference type="Proteomes" id="UP000216020"/>
    </source>
</evidence>
<dbReference type="GO" id="GO:0004029">
    <property type="term" value="F:aldehyde dehydrogenase (NAD+) activity"/>
    <property type="evidence" value="ECO:0007669"/>
    <property type="project" value="TreeGrafter"/>
</dbReference>
<gene>
    <name evidence="2" type="ORF">CAL29_20385</name>
</gene>
<reference evidence="3" key="1">
    <citation type="submission" date="2017-05" db="EMBL/GenBank/DDBJ databases">
        <title>Complete and WGS of Bordetella genogroups.</title>
        <authorList>
            <person name="Spilker T."/>
            <person name="Lipuma J."/>
        </authorList>
    </citation>
    <scope>NUCLEOTIDE SEQUENCE [LARGE SCALE GENOMIC DNA]</scope>
    <source>
        <strain evidence="3">AU16122</strain>
    </source>
</reference>
<dbReference type="RefSeq" id="WP_094854821.1">
    <property type="nucleotide sequence ID" value="NZ_NEVM01000005.1"/>
</dbReference>
<dbReference type="AlphaFoldDB" id="A0A261RZ70"/>
<comment type="caution">
    <text evidence="2">The sequence shown here is derived from an EMBL/GenBank/DDBJ whole genome shotgun (WGS) entry which is preliminary data.</text>
</comment>
<dbReference type="SUPFAM" id="SSF51735">
    <property type="entry name" value="NAD(P)-binding Rossmann-fold domains"/>
    <property type="match status" value="1"/>
</dbReference>
<dbReference type="Pfam" id="PF01370">
    <property type="entry name" value="Epimerase"/>
    <property type="match status" value="1"/>
</dbReference>
<evidence type="ECO:0000259" key="1">
    <source>
        <dbReference type="Pfam" id="PF01370"/>
    </source>
</evidence>
<proteinExistence type="predicted"/>
<accession>A0A261RZ70</accession>
<dbReference type="Gene3D" id="3.40.50.720">
    <property type="entry name" value="NAD(P)-binding Rossmann-like Domain"/>
    <property type="match status" value="1"/>
</dbReference>